<dbReference type="PROSITE" id="PS50071">
    <property type="entry name" value="HOMEOBOX_2"/>
    <property type="match status" value="1"/>
</dbReference>
<feature type="compositionally biased region" description="Polar residues" evidence="9">
    <location>
        <begin position="289"/>
        <end position="298"/>
    </location>
</feature>
<dbReference type="OrthoDB" id="6159439at2759"/>
<dbReference type="PANTHER" id="PTHR45659:SF4">
    <property type="entry name" value="HOMEOBOX PROTEIN ABDOMINAL-A"/>
    <property type="match status" value="1"/>
</dbReference>
<dbReference type="AlphaFoldDB" id="A0A6I8U0Z6"/>
<dbReference type="InterPro" id="IPR001356">
    <property type="entry name" value="HD"/>
</dbReference>
<gene>
    <name evidence="10" type="primary">110674250</name>
</gene>
<evidence type="ECO:0000256" key="7">
    <source>
        <dbReference type="PROSITE-ProRule" id="PRU00108"/>
    </source>
</evidence>
<dbReference type="InterPro" id="IPR020479">
    <property type="entry name" value="HD_metazoa"/>
</dbReference>
<dbReference type="GO" id="GO:0009952">
    <property type="term" value="P:anterior/posterior pattern specification"/>
    <property type="evidence" value="ECO:0007669"/>
    <property type="project" value="TreeGrafter"/>
</dbReference>
<dbReference type="CDD" id="cd00086">
    <property type="entry name" value="homeodomain"/>
    <property type="match status" value="1"/>
</dbReference>
<sequence>MAAAYPYYPEYNSSYINACYNYGQSAYDYQNGYQYSSTVAQSTAYHSLYSNQQAINQQNVEQNEPSHNTTKAAQNVTSSAYATEQGPSAVRSNVNYYANYHYYGNQAHYQQPLSNPHTHEQSEYFRYPNEQYPTKNLTTVSNEKKINETLIEEKPMHCFNNELSVKKSNFTNVRADSTKRKSSCVIDDSPALRALLTNPAKKLKYNPGYNACTIKDNMSSANDHIVPEFIPPSPNKTDDSIDSILENVQSGFEMRSHSNAKVITPNPVVVPSYECVSTPPLSPKYVDSAASSPSQLDSDGNRKETSKRTRQSYSRHQTLELEKEFHSNKYLTRRRRIEVANVLRLTERQVKIWFQNRRMKAKKDKSILSPEHSYEDPGRSTYYDLPNFPAQLDYNLAHASPEQQQQRYRCYHSTSQHNNNYQQCSSLL</sequence>
<organism evidence="10 11">
    <name type="scientific">Aedes aegypti</name>
    <name type="common">Yellowfever mosquito</name>
    <name type="synonym">Culex aegypti</name>
    <dbReference type="NCBI Taxonomy" id="7159"/>
    <lineage>
        <taxon>Eukaryota</taxon>
        <taxon>Metazoa</taxon>
        <taxon>Ecdysozoa</taxon>
        <taxon>Arthropoda</taxon>
        <taxon>Hexapoda</taxon>
        <taxon>Insecta</taxon>
        <taxon>Pterygota</taxon>
        <taxon>Neoptera</taxon>
        <taxon>Endopterygota</taxon>
        <taxon>Diptera</taxon>
        <taxon>Nematocera</taxon>
        <taxon>Culicoidea</taxon>
        <taxon>Culicidae</taxon>
        <taxon>Culicinae</taxon>
        <taxon>Aedini</taxon>
        <taxon>Aedes</taxon>
        <taxon>Stegomyia</taxon>
    </lineage>
</organism>
<evidence type="ECO:0000256" key="6">
    <source>
        <dbReference type="ARBA" id="ARBA00023242"/>
    </source>
</evidence>
<dbReference type="InterPro" id="IPR050296">
    <property type="entry name" value="Antp_homeobox"/>
</dbReference>
<dbReference type="SMART" id="SM00389">
    <property type="entry name" value="HOX"/>
    <property type="match status" value="1"/>
</dbReference>
<keyword evidence="11" id="KW-1185">Reference proteome</keyword>
<dbReference type="EnsemblMetazoa" id="AAEL020427-RA">
    <property type="protein sequence ID" value="AAEL020427-PA"/>
    <property type="gene ID" value="AAEL020427"/>
</dbReference>
<dbReference type="GO" id="GO:0000981">
    <property type="term" value="F:DNA-binding transcription factor activity, RNA polymerase II-specific"/>
    <property type="evidence" value="ECO:0007669"/>
    <property type="project" value="InterPro"/>
</dbReference>
<keyword evidence="5 7" id="KW-0371">Homeobox</keyword>
<evidence type="ECO:0000256" key="4">
    <source>
        <dbReference type="ARBA" id="ARBA00023125"/>
    </source>
</evidence>
<dbReference type="InParanoid" id="A0A6I8U0Z6"/>
<dbReference type="GO" id="GO:0000122">
    <property type="term" value="P:negative regulation of transcription by RNA polymerase II"/>
    <property type="evidence" value="ECO:0007669"/>
    <property type="project" value="TreeGrafter"/>
</dbReference>
<comment type="subcellular location">
    <subcellularLocation>
        <location evidence="1 7 8">Nucleus</location>
    </subcellularLocation>
</comment>
<dbReference type="GO" id="GO:0005634">
    <property type="term" value="C:nucleus"/>
    <property type="evidence" value="ECO:0007669"/>
    <property type="project" value="UniProtKB-SubCell"/>
</dbReference>
<feature type="region of interest" description="Disordered" evidence="9">
    <location>
        <begin position="284"/>
        <end position="315"/>
    </location>
</feature>
<dbReference type="PRINTS" id="PR00024">
    <property type="entry name" value="HOMEOBOX"/>
</dbReference>
<feature type="DNA-binding region" description="Homeobox" evidence="7">
    <location>
        <begin position="306"/>
        <end position="365"/>
    </location>
</feature>
<evidence type="ECO:0000256" key="5">
    <source>
        <dbReference type="ARBA" id="ARBA00023155"/>
    </source>
</evidence>
<evidence type="ECO:0000256" key="2">
    <source>
        <dbReference type="ARBA" id="ARBA00009107"/>
    </source>
</evidence>
<comment type="similarity">
    <text evidence="2">Belongs to the Antp homeobox family.</text>
</comment>
<dbReference type="InterPro" id="IPR017970">
    <property type="entry name" value="Homeobox_CS"/>
</dbReference>
<proteinExistence type="inferred from homology"/>
<reference evidence="10 11" key="1">
    <citation type="submission" date="2017-06" db="EMBL/GenBank/DDBJ databases">
        <title>Aedes aegypti genome working group (AGWG) sequencing and assembly.</title>
        <authorList>
            <consortium name="Aedes aegypti Genome Working Group (AGWG)"/>
            <person name="Matthews B.J."/>
        </authorList>
    </citation>
    <scope>NUCLEOTIDE SEQUENCE [LARGE SCALE GENOMIC DNA]</scope>
    <source>
        <strain evidence="10 11">LVP_AGWG</strain>
    </source>
</reference>
<evidence type="ECO:0000313" key="10">
    <source>
        <dbReference type="EnsemblMetazoa" id="AAEL020427-PA"/>
    </source>
</evidence>
<keyword evidence="6 7" id="KW-0539">Nucleus</keyword>
<evidence type="ECO:0000256" key="1">
    <source>
        <dbReference type="ARBA" id="ARBA00004123"/>
    </source>
</evidence>
<dbReference type="SUPFAM" id="SSF46689">
    <property type="entry name" value="Homeodomain-like"/>
    <property type="match status" value="1"/>
</dbReference>
<protein>
    <submittedName>
        <fullName evidence="10">Uncharacterized protein</fullName>
    </submittedName>
</protein>
<dbReference type="Gene3D" id="1.10.10.60">
    <property type="entry name" value="Homeodomain-like"/>
    <property type="match status" value="1"/>
</dbReference>
<dbReference type="Proteomes" id="UP000008820">
    <property type="component" value="Chromosome 1"/>
</dbReference>
<evidence type="ECO:0000313" key="11">
    <source>
        <dbReference type="Proteomes" id="UP000008820"/>
    </source>
</evidence>
<keyword evidence="3" id="KW-0217">Developmental protein</keyword>
<evidence type="ECO:0000256" key="8">
    <source>
        <dbReference type="RuleBase" id="RU000682"/>
    </source>
</evidence>
<name>A0A6I8U0Z6_AEDAE</name>
<reference evidence="10" key="2">
    <citation type="submission" date="2020-05" db="UniProtKB">
        <authorList>
            <consortium name="EnsemblMetazoa"/>
        </authorList>
    </citation>
    <scope>IDENTIFICATION</scope>
    <source>
        <strain evidence="10">LVP_AGWG</strain>
    </source>
</reference>
<dbReference type="PROSITE" id="PS00027">
    <property type="entry name" value="HOMEOBOX_1"/>
    <property type="match status" value="1"/>
</dbReference>
<dbReference type="Pfam" id="PF00046">
    <property type="entry name" value="Homeodomain"/>
    <property type="match status" value="1"/>
</dbReference>
<keyword evidence="4 7" id="KW-0238">DNA-binding</keyword>
<dbReference type="InterPro" id="IPR009057">
    <property type="entry name" value="Homeodomain-like_sf"/>
</dbReference>
<dbReference type="GO" id="GO:0000978">
    <property type="term" value="F:RNA polymerase II cis-regulatory region sequence-specific DNA binding"/>
    <property type="evidence" value="ECO:0007669"/>
    <property type="project" value="TreeGrafter"/>
</dbReference>
<evidence type="ECO:0000256" key="9">
    <source>
        <dbReference type="SAM" id="MobiDB-lite"/>
    </source>
</evidence>
<evidence type="ECO:0000256" key="3">
    <source>
        <dbReference type="ARBA" id="ARBA00022473"/>
    </source>
</evidence>
<accession>A0A6I8U0Z6</accession>
<dbReference type="PANTHER" id="PTHR45659">
    <property type="entry name" value="HOMEOBOX PROTEIN HOX"/>
    <property type="match status" value="1"/>
</dbReference>